<sequence>MATYHKGFKDIKVKLIDCAGDSLAKKVYEFGRLSHDYNEVLPETYKRSDLACIKFINKIIEGTTLPKFAFEGTRLNFEIAGISRICLAQLTRDKAIFASQGGGVYALTQDFNIPLSICKHNDIMNILKAAQDLLEEAYIMCAEREIPALEARYIGLHCQTISLSASYIPTDFVRSCYSRTSSNFCDECNYIYRKMYNEIRKMISKLKDKNSIALWNWLFPEAKCINDGIYTRERLYNSDFTTIGKAINDKIAINDWRKSGWKDELERMAIEEPELLTNKELLLVETWVNLQKEGKILPTSYSSNSGDALCNSIKTTNYYKEHRK</sequence>
<organism evidence="1">
    <name type="scientific">Podoviridae sp. ctaNW81</name>
    <dbReference type="NCBI Taxonomy" id="2826562"/>
    <lineage>
        <taxon>Viruses</taxon>
        <taxon>Duplodnaviria</taxon>
        <taxon>Heunggongvirae</taxon>
        <taxon>Uroviricota</taxon>
        <taxon>Caudoviricetes</taxon>
    </lineage>
</organism>
<evidence type="ECO:0000313" key="1">
    <source>
        <dbReference type="EMBL" id="DAD77481.1"/>
    </source>
</evidence>
<dbReference type="GO" id="GO:0006231">
    <property type="term" value="P:dTMP biosynthetic process"/>
    <property type="evidence" value="ECO:0007669"/>
    <property type="project" value="InterPro"/>
</dbReference>
<accession>A0A8S5M579</accession>
<dbReference type="GO" id="GO:0050797">
    <property type="term" value="F:thymidylate synthase (FAD) activity"/>
    <property type="evidence" value="ECO:0007669"/>
    <property type="project" value="InterPro"/>
</dbReference>
<reference evidence="1" key="1">
    <citation type="journal article" date="2021" name="Proc. Natl. Acad. Sci. U.S.A.">
        <title>A Catalog of Tens of Thousands of Viruses from Human Metagenomes Reveals Hidden Associations with Chronic Diseases.</title>
        <authorList>
            <person name="Tisza M.J."/>
            <person name="Buck C.B."/>
        </authorList>
    </citation>
    <scope>NUCLEOTIDE SEQUENCE</scope>
    <source>
        <strain evidence="1">CtaNW81</strain>
    </source>
</reference>
<dbReference type="EMBL" id="BK014826">
    <property type="protein sequence ID" value="DAD77481.1"/>
    <property type="molecule type" value="Genomic_DNA"/>
</dbReference>
<dbReference type="Pfam" id="PF02511">
    <property type="entry name" value="Thy1"/>
    <property type="match status" value="1"/>
</dbReference>
<dbReference type="InterPro" id="IPR003669">
    <property type="entry name" value="Thymidylate_synthase_ThyX"/>
</dbReference>
<proteinExistence type="predicted"/>
<protein>
    <submittedName>
        <fullName evidence="1">Flavin-dependent thymidylate synthase</fullName>
    </submittedName>
</protein>
<name>A0A8S5M579_9CAUD</name>
<dbReference type="GO" id="GO:0050660">
    <property type="term" value="F:flavin adenine dinucleotide binding"/>
    <property type="evidence" value="ECO:0007669"/>
    <property type="project" value="InterPro"/>
</dbReference>